<reference evidence="2" key="1">
    <citation type="submission" date="2022-10" db="EMBL/GenBank/DDBJ databases">
        <title>Culturing micro-colonial fungi from biological soil crusts in the Mojave desert and describing Neophaeococcomyces mojavensis, and introducing the new genera and species Taxawa tesnikishii.</title>
        <authorList>
            <person name="Kurbessoian T."/>
            <person name="Stajich J.E."/>
        </authorList>
    </citation>
    <scope>NUCLEOTIDE SEQUENCE</scope>
    <source>
        <strain evidence="2">TK_35</strain>
    </source>
</reference>
<dbReference type="AlphaFoldDB" id="A0AA38XZZ6"/>
<evidence type="ECO:0000313" key="3">
    <source>
        <dbReference type="Proteomes" id="UP001172681"/>
    </source>
</evidence>
<dbReference type="Proteomes" id="UP001172681">
    <property type="component" value="Unassembled WGS sequence"/>
</dbReference>
<gene>
    <name evidence="2" type="ORF">H2204_008611</name>
</gene>
<feature type="compositionally biased region" description="Polar residues" evidence="1">
    <location>
        <begin position="77"/>
        <end position="86"/>
    </location>
</feature>
<feature type="region of interest" description="Disordered" evidence="1">
    <location>
        <begin position="1"/>
        <end position="133"/>
    </location>
</feature>
<evidence type="ECO:0000256" key="1">
    <source>
        <dbReference type="SAM" id="MobiDB-lite"/>
    </source>
</evidence>
<name>A0AA38XZZ6_9EURO</name>
<evidence type="ECO:0000313" key="2">
    <source>
        <dbReference type="EMBL" id="KAJ9630250.1"/>
    </source>
</evidence>
<sequence>MQQTSHSVGEDVLPGHENNGDGCDRLTATLFQVLDSNATSDESQDHYAREPTLNNNPTSSFEEATRLRADGLGNGHVQDSSSSQGEDASFELPDLRLLINSENEDPTDVRPSTLDFGSGMNDQSSAVSGCDGWGIPNEVAVDL</sequence>
<keyword evidence="3" id="KW-1185">Reference proteome</keyword>
<organism evidence="2 3">
    <name type="scientific">Knufia peltigerae</name>
    <dbReference type="NCBI Taxonomy" id="1002370"/>
    <lineage>
        <taxon>Eukaryota</taxon>
        <taxon>Fungi</taxon>
        <taxon>Dikarya</taxon>
        <taxon>Ascomycota</taxon>
        <taxon>Pezizomycotina</taxon>
        <taxon>Eurotiomycetes</taxon>
        <taxon>Chaetothyriomycetidae</taxon>
        <taxon>Chaetothyriales</taxon>
        <taxon>Trichomeriaceae</taxon>
        <taxon>Knufia</taxon>
    </lineage>
</organism>
<comment type="caution">
    <text evidence="2">The sequence shown here is derived from an EMBL/GenBank/DDBJ whole genome shotgun (WGS) entry which is preliminary data.</text>
</comment>
<protein>
    <submittedName>
        <fullName evidence="2">Uncharacterized protein</fullName>
    </submittedName>
</protein>
<accession>A0AA38XZZ6</accession>
<proteinExistence type="predicted"/>
<dbReference type="EMBL" id="JAPDRN010000063">
    <property type="protein sequence ID" value="KAJ9630250.1"/>
    <property type="molecule type" value="Genomic_DNA"/>
</dbReference>
<feature type="compositionally biased region" description="Polar residues" evidence="1">
    <location>
        <begin position="52"/>
        <end position="62"/>
    </location>
</feature>